<protein>
    <recommendedName>
        <fullName evidence="2">KRAB domain-containing protein</fullName>
    </recommendedName>
</protein>
<dbReference type="PANTHER" id="PTHR23232:SF142">
    <property type="entry name" value="GASTRULA ZINC FINGER PROTEIN XLCGF57.1-LIKE-RELATED"/>
    <property type="match status" value="1"/>
</dbReference>
<dbReference type="Gene3D" id="6.10.140.140">
    <property type="match status" value="1"/>
</dbReference>
<dbReference type="InterPro" id="IPR036051">
    <property type="entry name" value="KRAB_dom_sf"/>
</dbReference>
<gene>
    <name evidence="3" type="ORF">HPG69_014006</name>
</gene>
<evidence type="ECO:0000313" key="3">
    <source>
        <dbReference type="EMBL" id="KAF5917081.1"/>
    </source>
</evidence>
<reference evidence="3 4" key="1">
    <citation type="journal article" date="2020" name="Mol. Biol. Evol.">
        <title>Interspecific Gene Flow and the Evolution of Specialization in Black and White Rhinoceros.</title>
        <authorList>
            <person name="Moodley Y."/>
            <person name="Westbury M.V."/>
            <person name="Russo I.M."/>
            <person name="Gopalakrishnan S."/>
            <person name="Rakotoarivelo A."/>
            <person name="Olsen R.A."/>
            <person name="Prost S."/>
            <person name="Tunstall T."/>
            <person name="Ryder O.A."/>
            <person name="Dalen L."/>
            <person name="Bruford M.W."/>
        </authorList>
    </citation>
    <scope>NUCLEOTIDE SEQUENCE [LARGE SCALE GENOMIC DNA]</scope>
    <source>
        <strain evidence="3">SBR-YM</strain>
        <tissue evidence="3">Skin</tissue>
    </source>
</reference>
<feature type="domain" description="KRAB" evidence="2">
    <location>
        <begin position="51"/>
        <end position="109"/>
    </location>
</feature>
<keyword evidence="4" id="KW-1185">Reference proteome</keyword>
<dbReference type="AlphaFoldDB" id="A0A7J7EN77"/>
<evidence type="ECO:0000256" key="1">
    <source>
        <dbReference type="SAM" id="MobiDB-lite"/>
    </source>
</evidence>
<evidence type="ECO:0000313" key="4">
    <source>
        <dbReference type="Proteomes" id="UP000551758"/>
    </source>
</evidence>
<proteinExistence type="predicted"/>
<dbReference type="EMBL" id="JACDTQ010002604">
    <property type="protein sequence ID" value="KAF5917081.1"/>
    <property type="molecule type" value="Genomic_DNA"/>
</dbReference>
<dbReference type="Pfam" id="PF01352">
    <property type="entry name" value="KRAB"/>
    <property type="match status" value="1"/>
</dbReference>
<dbReference type="PROSITE" id="PS50805">
    <property type="entry name" value="KRAB"/>
    <property type="match status" value="1"/>
</dbReference>
<organism evidence="3 4">
    <name type="scientific">Diceros bicornis minor</name>
    <name type="common">South-central black rhinoceros</name>
    <dbReference type="NCBI Taxonomy" id="77932"/>
    <lineage>
        <taxon>Eukaryota</taxon>
        <taxon>Metazoa</taxon>
        <taxon>Chordata</taxon>
        <taxon>Craniata</taxon>
        <taxon>Vertebrata</taxon>
        <taxon>Euteleostomi</taxon>
        <taxon>Mammalia</taxon>
        <taxon>Eutheria</taxon>
        <taxon>Laurasiatheria</taxon>
        <taxon>Perissodactyla</taxon>
        <taxon>Rhinocerotidae</taxon>
        <taxon>Diceros</taxon>
    </lineage>
</organism>
<dbReference type="InterPro" id="IPR001909">
    <property type="entry name" value="KRAB"/>
</dbReference>
<sequence length="109" mass="12397">MPTQLQAPGQSGVLSKRNREPRGDMPADVNLPQRPQVLGPVEQDGSCEGLVSFEDVTMDFNREEWQQLDPAQRCLYQDVMLEIYSHLFSVDFDAKIVISYYVGLTNTFQ</sequence>
<feature type="region of interest" description="Disordered" evidence="1">
    <location>
        <begin position="1"/>
        <end position="35"/>
    </location>
</feature>
<evidence type="ECO:0000259" key="2">
    <source>
        <dbReference type="PROSITE" id="PS50805"/>
    </source>
</evidence>
<dbReference type="Proteomes" id="UP000551758">
    <property type="component" value="Unassembled WGS sequence"/>
</dbReference>
<dbReference type="CDD" id="cd07765">
    <property type="entry name" value="KRAB_A-box"/>
    <property type="match status" value="1"/>
</dbReference>
<name>A0A7J7EN77_DICBM</name>
<dbReference type="GO" id="GO:0006355">
    <property type="term" value="P:regulation of DNA-templated transcription"/>
    <property type="evidence" value="ECO:0007669"/>
    <property type="project" value="InterPro"/>
</dbReference>
<dbReference type="SMART" id="SM00349">
    <property type="entry name" value="KRAB"/>
    <property type="match status" value="1"/>
</dbReference>
<comment type="caution">
    <text evidence="3">The sequence shown here is derived from an EMBL/GenBank/DDBJ whole genome shotgun (WGS) entry which is preliminary data.</text>
</comment>
<accession>A0A7J7EN77</accession>
<feature type="compositionally biased region" description="Polar residues" evidence="1">
    <location>
        <begin position="1"/>
        <end position="13"/>
    </location>
</feature>
<dbReference type="SUPFAM" id="SSF109640">
    <property type="entry name" value="KRAB domain (Kruppel-associated box)"/>
    <property type="match status" value="1"/>
</dbReference>
<dbReference type="InterPro" id="IPR050169">
    <property type="entry name" value="Krueppel_C2H2_ZnF"/>
</dbReference>
<dbReference type="PANTHER" id="PTHR23232">
    <property type="entry name" value="KRAB DOMAIN C2H2 ZINC FINGER"/>
    <property type="match status" value="1"/>
</dbReference>